<reference evidence="1" key="1">
    <citation type="submission" date="2020-01" db="EMBL/GenBank/DDBJ databases">
        <authorList>
            <person name="Mishra B."/>
        </authorList>
    </citation>
    <scope>NUCLEOTIDE SEQUENCE [LARGE SCALE GENOMIC DNA]</scope>
</reference>
<dbReference type="InterPro" id="IPR029058">
    <property type="entry name" value="AB_hydrolase_fold"/>
</dbReference>
<dbReference type="GO" id="GO:0016787">
    <property type="term" value="F:hydrolase activity"/>
    <property type="evidence" value="ECO:0007669"/>
    <property type="project" value="UniProtKB-KW"/>
</dbReference>
<dbReference type="Proteomes" id="UP000467841">
    <property type="component" value="Unassembled WGS sequence"/>
</dbReference>
<evidence type="ECO:0000313" key="1">
    <source>
        <dbReference type="EMBL" id="CAA7023358.1"/>
    </source>
</evidence>
<protein>
    <submittedName>
        <fullName evidence="1">Uncharacterized protein</fullName>
    </submittedName>
</protein>
<comment type="caution">
    <text evidence="1">The sequence shown here is derived from an EMBL/GenBank/DDBJ whole genome shotgun (WGS) entry which is preliminary data.</text>
</comment>
<accession>A0A6D2I6L4</accession>
<dbReference type="Gene3D" id="3.40.50.1820">
    <property type="entry name" value="alpha/beta hydrolase"/>
    <property type="match status" value="1"/>
</dbReference>
<organism evidence="1 2">
    <name type="scientific">Microthlaspi erraticum</name>
    <dbReference type="NCBI Taxonomy" id="1685480"/>
    <lineage>
        <taxon>Eukaryota</taxon>
        <taxon>Viridiplantae</taxon>
        <taxon>Streptophyta</taxon>
        <taxon>Embryophyta</taxon>
        <taxon>Tracheophyta</taxon>
        <taxon>Spermatophyta</taxon>
        <taxon>Magnoliopsida</taxon>
        <taxon>eudicotyledons</taxon>
        <taxon>Gunneridae</taxon>
        <taxon>Pentapetalae</taxon>
        <taxon>rosids</taxon>
        <taxon>malvids</taxon>
        <taxon>Brassicales</taxon>
        <taxon>Brassicaceae</taxon>
        <taxon>Coluteocarpeae</taxon>
        <taxon>Microthlaspi</taxon>
    </lineage>
</organism>
<keyword evidence="2" id="KW-1185">Reference proteome</keyword>
<dbReference type="AlphaFoldDB" id="A0A6D2I6L4"/>
<sequence length="348" mass="39003">MATVRGISSVTRPLHLTSIDWNNTRDRTSVASCLVEGVYKMEVDRQKNRSGPELQATIWWEMLHFSLLETLTNNDSDSSIYGAVFEYKYYNHQNIPGSTTPPRYVIAFRGTIPKSQTWFCDSALNLRIIFDSLHQGPRFTHAMHTIRNFVAKHNHTSVWLAGHSLGAGLALLAGKTMAMSGFLLETYIFNPPVSSFPLETLIKSRVVKGGIKITGSLIKVGLAKIFKDLEEDDPSTNIASWTPNLYVNPRDVICSEYIGYFKNKTFMSKIGLSEIERIAAKNPLRSLFVGKGGTSTPTDLSNEPLHLLPSAFMTVNTSGSQDRIKAHGLNQWWDPLFKGEYVLYQFSS</sequence>
<dbReference type="PANTHER" id="PTHR31479:SF14">
    <property type="entry name" value="GB|AAD29063.1"/>
    <property type="match status" value="1"/>
</dbReference>
<dbReference type="GO" id="GO:0006629">
    <property type="term" value="P:lipid metabolic process"/>
    <property type="evidence" value="ECO:0007669"/>
    <property type="project" value="InterPro"/>
</dbReference>
<proteinExistence type="predicted"/>
<dbReference type="Pfam" id="PF26363">
    <property type="entry name" value="Phospholipase-like"/>
    <property type="match status" value="1"/>
</dbReference>
<dbReference type="PANTHER" id="PTHR31479">
    <property type="entry name" value="ALPHA/BETA-HYDROLASES SUPERFAMILY PROTEIN"/>
    <property type="match status" value="1"/>
</dbReference>
<dbReference type="OrthoDB" id="58570at2759"/>
<dbReference type="EMBL" id="CACVBM020000777">
    <property type="protein sequence ID" value="CAA7023358.1"/>
    <property type="molecule type" value="Genomic_DNA"/>
</dbReference>
<evidence type="ECO:0000313" key="2">
    <source>
        <dbReference type="Proteomes" id="UP000467841"/>
    </source>
</evidence>
<dbReference type="SUPFAM" id="SSF53474">
    <property type="entry name" value="alpha/beta-Hydrolases"/>
    <property type="match status" value="1"/>
</dbReference>
<name>A0A6D2I6L4_9BRAS</name>
<gene>
    <name evidence="1" type="ORF">MERR_LOCUS10593</name>
</gene>